<evidence type="ECO:0000256" key="3">
    <source>
        <dbReference type="ARBA" id="ARBA00022617"/>
    </source>
</evidence>
<dbReference type="InterPro" id="IPR017972">
    <property type="entry name" value="Cyt_P450_CS"/>
</dbReference>
<dbReference type="PROSITE" id="PS00086">
    <property type="entry name" value="CYTOCHROME_P450"/>
    <property type="match status" value="1"/>
</dbReference>
<dbReference type="PANTHER" id="PTHR24305">
    <property type="entry name" value="CYTOCHROME P450"/>
    <property type="match status" value="1"/>
</dbReference>
<protein>
    <recommendedName>
        <fullName evidence="13">Cytochrome P450</fullName>
    </recommendedName>
</protein>
<dbReference type="GeneID" id="81597592"/>
<dbReference type="InterPro" id="IPR002401">
    <property type="entry name" value="Cyt_P450_E_grp-I"/>
</dbReference>
<dbReference type="Proteomes" id="UP001213681">
    <property type="component" value="Unassembled WGS sequence"/>
</dbReference>
<feature type="transmembrane region" description="Helical" evidence="10">
    <location>
        <begin position="31"/>
        <end position="51"/>
    </location>
</feature>
<evidence type="ECO:0000256" key="8">
    <source>
        <dbReference type="PIRSR" id="PIRSR602401-1"/>
    </source>
</evidence>
<keyword evidence="5 9" id="KW-0560">Oxidoreductase</keyword>
<dbReference type="InterPro" id="IPR001128">
    <property type="entry name" value="Cyt_P450"/>
</dbReference>
<dbReference type="PANTHER" id="PTHR24305:SF210">
    <property type="entry name" value="CYTOCHROME P450 MONOOXYGENASE ASQL-RELATED"/>
    <property type="match status" value="1"/>
</dbReference>
<comment type="similarity">
    <text evidence="2 9">Belongs to the cytochrome P450 family.</text>
</comment>
<dbReference type="EMBL" id="JAPVEA010000004">
    <property type="protein sequence ID" value="KAJ5455703.1"/>
    <property type="molecule type" value="Genomic_DNA"/>
</dbReference>
<dbReference type="InterPro" id="IPR036396">
    <property type="entry name" value="Cyt_P450_sf"/>
</dbReference>
<dbReference type="InterPro" id="IPR050121">
    <property type="entry name" value="Cytochrome_P450_monoxygenase"/>
</dbReference>
<evidence type="ECO:0000256" key="2">
    <source>
        <dbReference type="ARBA" id="ARBA00010617"/>
    </source>
</evidence>
<evidence type="ECO:0000256" key="9">
    <source>
        <dbReference type="RuleBase" id="RU000461"/>
    </source>
</evidence>
<organism evidence="11 12">
    <name type="scientific">Penicillium daleae</name>
    <dbReference type="NCBI Taxonomy" id="63821"/>
    <lineage>
        <taxon>Eukaryota</taxon>
        <taxon>Fungi</taxon>
        <taxon>Dikarya</taxon>
        <taxon>Ascomycota</taxon>
        <taxon>Pezizomycotina</taxon>
        <taxon>Eurotiomycetes</taxon>
        <taxon>Eurotiomycetidae</taxon>
        <taxon>Eurotiales</taxon>
        <taxon>Aspergillaceae</taxon>
        <taxon>Penicillium</taxon>
    </lineage>
</organism>
<dbReference type="GO" id="GO:0043386">
    <property type="term" value="P:mycotoxin biosynthetic process"/>
    <property type="evidence" value="ECO:0007669"/>
    <property type="project" value="UniProtKB-ARBA"/>
</dbReference>
<dbReference type="GO" id="GO:0020037">
    <property type="term" value="F:heme binding"/>
    <property type="evidence" value="ECO:0007669"/>
    <property type="project" value="InterPro"/>
</dbReference>
<keyword evidence="12" id="KW-1185">Reference proteome</keyword>
<evidence type="ECO:0000256" key="6">
    <source>
        <dbReference type="ARBA" id="ARBA00023004"/>
    </source>
</evidence>
<evidence type="ECO:0008006" key="13">
    <source>
        <dbReference type="Google" id="ProtNLM"/>
    </source>
</evidence>
<dbReference type="GO" id="GO:0005506">
    <property type="term" value="F:iron ion binding"/>
    <property type="evidence" value="ECO:0007669"/>
    <property type="project" value="InterPro"/>
</dbReference>
<dbReference type="GO" id="GO:0004497">
    <property type="term" value="F:monooxygenase activity"/>
    <property type="evidence" value="ECO:0007669"/>
    <property type="project" value="UniProtKB-KW"/>
</dbReference>
<evidence type="ECO:0000256" key="5">
    <source>
        <dbReference type="ARBA" id="ARBA00023002"/>
    </source>
</evidence>
<dbReference type="Pfam" id="PF00067">
    <property type="entry name" value="p450"/>
    <property type="match status" value="1"/>
</dbReference>
<feature type="transmembrane region" description="Helical" evidence="10">
    <location>
        <begin position="326"/>
        <end position="348"/>
    </location>
</feature>
<evidence type="ECO:0000256" key="7">
    <source>
        <dbReference type="ARBA" id="ARBA00023033"/>
    </source>
</evidence>
<comment type="cofactor">
    <cofactor evidence="1 8">
        <name>heme</name>
        <dbReference type="ChEBI" id="CHEBI:30413"/>
    </cofactor>
</comment>
<evidence type="ECO:0000256" key="1">
    <source>
        <dbReference type="ARBA" id="ARBA00001971"/>
    </source>
</evidence>
<evidence type="ECO:0000313" key="11">
    <source>
        <dbReference type="EMBL" id="KAJ5455703.1"/>
    </source>
</evidence>
<keyword evidence="6 8" id="KW-0408">Iron</keyword>
<keyword evidence="10" id="KW-0472">Membrane</keyword>
<dbReference type="AlphaFoldDB" id="A0AAD6CB55"/>
<accession>A0AAD6CB55</accession>
<reference evidence="11" key="2">
    <citation type="journal article" date="2023" name="IMA Fungus">
        <title>Comparative genomic study of the Penicillium genus elucidates a diverse pangenome and 15 lateral gene transfer events.</title>
        <authorList>
            <person name="Petersen C."/>
            <person name="Sorensen T."/>
            <person name="Nielsen M.R."/>
            <person name="Sondergaard T.E."/>
            <person name="Sorensen J.L."/>
            <person name="Fitzpatrick D.A."/>
            <person name="Frisvad J.C."/>
            <person name="Nielsen K.L."/>
        </authorList>
    </citation>
    <scope>NUCLEOTIDE SEQUENCE</scope>
    <source>
        <strain evidence="11">IBT 16125</strain>
    </source>
</reference>
<reference evidence="11" key="1">
    <citation type="submission" date="2022-12" db="EMBL/GenBank/DDBJ databases">
        <authorList>
            <person name="Petersen C."/>
        </authorList>
    </citation>
    <scope>NUCLEOTIDE SEQUENCE</scope>
    <source>
        <strain evidence="11">IBT 16125</strain>
    </source>
</reference>
<dbReference type="GO" id="GO:0016705">
    <property type="term" value="F:oxidoreductase activity, acting on paired donors, with incorporation or reduction of molecular oxygen"/>
    <property type="evidence" value="ECO:0007669"/>
    <property type="project" value="InterPro"/>
</dbReference>
<keyword evidence="3 8" id="KW-0349">Heme</keyword>
<dbReference type="PRINTS" id="PR00463">
    <property type="entry name" value="EP450I"/>
</dbReference>
<evidence type="ECO:0000256" key="10">
    <source>
        <dbReference type="SAM" id="Phobius"/>
    </source>
</evidence>
<comment type="caution">
    <text evidence="11">The sequence shown here is derived from an EMBL/GenBank/DDBJ whole genome shotgun (WGS) entry which is preliminary data.</text>
</comment>
<dbReference type="RefSeq" id="XP_056768076.1">
    <property type="nucleotide sequence ID" value="XM_056907349.1"/>
</dbReference>
<name>A0AAD6CB55_9EURO</name>
<keyword evidence="4 8" id="KW-0479">Metal-binding</keyword>
<proteinExistence type="inferred from homology"/>
<keyword evidence="7 9" id="KW-0503">Monooxygenase</keyword>
<dbReference type="Gene3D" id="1.10.630.10">
    <property type="entry name" value="Cytochrome P450"/>
    <property type="match status" value="1"/>
</dbReference>
<dbReference type="SUPFAM" id="SSF48264">
    <property type="entry name" value="Cytochrome P450"/>
    <property type="match status" value="1"/>
</dbReference>
<evidence type="ECO:0000313" key="12">
    <source>
        <dbReference type="Proteomes" id="UP001213681"/>
    </source>
</evidence>
<keyword evidence="10" id="KW-1133">Transmembrane helix</keyword>
<feature type="binding site" description="axial binding residue" evidence="8">
    <location>
        <position position="472"/>
    </location>
    <ligand>
        <name>heme</name>
        <dbReference type="ChEBI" id="CHEBI:30413"/>
    </ligand>
    <ligandPart>
        <name>Fe</name>
        <dbReference type="ChEBI" id="CHEBI:18248"/>
    </ligandPart>
</feature>
<gene>
    <name evidence="11" type="ORF">N7458_003967</name>
</gene>
<dbReference type="CDD" id="cd11058">
    <property type="entry name" value="CYP60B-like"/>
    <property type="match status" value="1"/>
</dbReference>
<keyword evidence="10" id="KW-0812">Transmembrane</keyword>
<evidence type="ECO:0000256" key="4">
    <source>
        <dbReference type="ARBA" id="ARBA00022723"/>
    </source>
</evidence>
<dbReference type="PRINTS" id="PR00385">
    <property type="entry name" value="P450"/>
</dbReference>
<sequence>MIETIGMALGFKPSALHSHLAMLSADPLFHIPVWIQLVGVLILLAFAYRILYELYWSPLAQFPGPRLWAISRIPGQLSMLRGTNHLDITALHERYGPVVRTSPTEIVFNAPGAYRDIYGARPGGCFPKDPTRYLPPANGVNHLVGETDHATHSRQQKLLAPAFSERALREQEPLITGYIDTMISKLRGEIQKGAPVCDIKSWMNYTTFDITGDLMFGESFGCLKNSQLHPWIDLIFKSIKALAYDGMARQFPLFHSLLFALVSKQIKRKAEEHFNLAARRADRRLETKTTRSDFMSAILQNGLSESNEQHDDGPRMMTRAEIHSNAFILIIAGSETSATLLSGCIFYLCKNPRIMSQLVHEIQSTFQTAEDITCRSSATPPYLAAVIEESLRIYPPFVTNLSRLVPAGGASIDGHFVPEGALSCHHYASYHSASNFALPNTFIPERWLGNDPRFDGDNKDMLQPFSLGPRGCIGKTLAYCEIRLILCKLLYNFDFTLSPESSDWTNQKVYYLWDKPALKVKLRDRFSDGEEQEDA</sequence>